<dbReference type="PANTHER" id="PTHR44688:SF16">
    <property type="entry name" value="DNA-BINDING TRANSCRIPTIONAL ACTIVATOR DEVR_DOSR"/>
    <property type="match status" value="1"/>
</dbReference>
<evidence type="ECO:0000256" key="4">
    <source>
        <dbReference type="SAM" id="MobiDB-lite"/>
    </source>
</evidence>
<dbReference type="SMART" id="SM00421">
    <property type="entry name" value="HTH_LUXR"/>
    <property type="match status" value="1"/>
</dbReference>
<evidence type="ECO:0000313" key="7">
    <source>
        <dbReference type="Proteomes" id="UP000032101"/>
    </source>
</evidence>
<dbReference type="PROSITE" id="PS00622">
    <property type="entry name" value="HTH_LUXR_1"/>
    <property type="match status" value="1"/>
</dbReference>
<keyword evidence="2" id="KW-0238">DNA-binding</keyword>
<evidence type="ECO:0000256" key="1">
    <source>
        <dbReference type="ARBA" id="ARBA00023015"/>
    </source>
</evidence>
<dbReference type="PANTHER" id="PTHR44688">
    <property type="entry name" value="DNA-BINDING TRANSCRIPTIONAL ACTIVATOR DEVR_DOSR"/>
    <property type="match status" value="1"/>
</dbReference>
<accession>A0A0D0MUA8</accession>
<evidence type="ECO:0000313" key="6">
    <source>
        <dbReference type="EMBL" id="KIQ59095.1"/>
    </source>
</evidence>
<dbReference type="CDD" id="cd06170">
    <property type="entry name" value="LuxR_C_like"/>
    <property type="match status" value="1"/>
</dbReference>
<dbReference type="InterPro" id="IPR016032">
    <property type="entry name" value="Sig_transdc_resp-reg_C-effctor"/>
</dbReference>
<keyword evidence="3" id="KW-0804">Transcription</keyword>
<evidence type="ECO:0000256" key="2">
    <source>
        <dbReference type="ARBA" id="ARBA00023125"/>
    </source>
</evidence>
<dbReference type="AlphaFoldDB" id="A0A0D0MUA8"/>
<sequence>MYHTTAHSGHSSSYQTPFAATESKPSQVVRLTNREKEFLQWSEVGKSSWEIAVIFACSEANVNYHFNNIRRKFGVSSRHLAGKIAREQGLI</sequence>
<organism evidence="6 7">
    <name type="scientific">Pseudomonas fluorescens</name>
    <dbReference type="NCBI Taxonomy" id="294"/>
    <lineage>
        <taxon>Bacteria</taxon>
        <taxon>Pseudomonadati</taxon>
        <taxon>Pseudomonadota</taxon>
        <taxon>Gammaproteobacteria</taxon>
        <taxon>Pseudomonadales</taxon>
        <taxon>Pseudomonadaceae</taxon>
        <taxon>Pseudomonas</taxon>
    </lineage>
</organism>
<feature type="region of interest" description="Disordered" evidence="4">
    <location>
        <begin position="1"/>
        <end position="26"/>
    </location>
</feature>
<dbReference type="SUPFAM" id="SSF46894">
    <property type="entry name" value="C-terminal effector domain of the bipartite response regulators"/>
    <property type="match status" value="1"/>
</dbReference>
<dbReference type="PRINTS" id="PR00038">
    <property type="entry name" value="HTHLUXR"/>
</dbReference>
<dbReference type="OrthoDB" id="9774661at2"/>
<dbReference type="Pfam" id="PF00196">
    <property type="entry name" value="GerE"/>
    <property type="match status" value="1"/>
</dbReference>
<dbReference type="GO" id="GO:0003677">
    <property type="term" value="F:DNA binding"/>
    <property type="evidence" value="ECO:0007669"/>
    <property type="project" value="UniProtKB-KW"/>
</dbReference>
<dbReference type="PROSITE" id="PS50043">
    <property type="entry name" value="HTH_LUXR_2"/>
    <property type="match status" value="1"/>
</dbReference>
<dbReference type="InterPro" id="IPR000792">
    <property type="entry name" value="Tscrpt_reg_LuxR_C"/>
</dbReference>
<proteinExistence type="predicted"/>
<dbReference type="Gene3D" id="1.10.10.10">
    <property type="entry name" value="Winged helix-like DNA-binding domain superfamily/Winged helix DNA-binding domain"/>
    <property type="match status" value="1"/>
</dbReference>
<gene>
    <name evidence="6" type="ORF">RL74_12400</name>
</gene>
<dbReference type="RefSeq" id="WP_042730083.1">
    <property type="nucleotide sequence ID" value="NZ_JXNZ01000096.1"/>
</dbReference>
<dbReference type="Proteomes" id="UP000032101">
    <property type="component" value="Unassembled WGS sequence"/>
</dbReference>
<comment type="caution">
    <text evidence="6">The sequence shown here is derived from an EMBL/GenBank/DDBJ whole genome shotgun (WGS) entry which is preliminary data.</text>
</comment>
<reference evidence="6 7" key="1">
    <citation type="submission" date="2015-01" db="EMBL/GenBank/DDBJ databases">
        <title>Draft Genome Sequence of the Biocontrol and Plant Growth-Promoting Rhizobacteria (PGPR) Pseudomonas fluorescens UM270.</title>
        <authorList>
            <person name="Hernandez-Salmeron J.E."/>
            <person name="Santoyo G."/>
            <person name="Moreno-Hagelsieb G."/>
            <person name="Hernandez-Leon R."/>
        </authorList>
    </citation>
    <scope>NUCLEOTIDE SEQUENCE [LARGE SCALE GENOMIC DNA]</scope>
    <source>
        <strain evidence="6 7">UM270</strain>
    </source>
</reference>
<protein>
    <submittedName>
        <fullName evidence="6">Protein LasR</fullName>
    </submittedName>
</protein>
<dbReference type="InterPro" id="IPR036388">
    <property type="entry name" value="WH-like_DNA-bd_sf"/>
</dbReference>
<dbReference type="GO" id="GO:0006355">
    <property type="term" value="P:regulation of DNA-templated transcription"/>
    <property type="evidence" value="ECO:0007669"/>
    <property type="project" value="InterPro"/>
</dbReference>
<name>A0A0D0MUA8_PSEFL</name>
<evidence type="ECO:0000256" key="3">
    <source>
        <dbReference type="ARBA" id="ARBA00023163"/>
    </source>
</evidence>
<dbReference type="PATRIC" id="fig|294.124.peg.2555"/>
<feature type="domain" description="HTH luxR-type" evidence="5">
    <location>
        <begin position="24"/>
        <end position="89"/>
    </location>
</feature>
<evidence type="ECO:0000259" key="5">
    <source>
        <dbReference type="PROSITE" id="PS50043"/>
    </source>
</evidence>
<dbReference type="EMBL" id="JXNZ01000096">
    <property type="protein sequence ID" value="KIQ59095.1"/>
    <property type="molecule type" value="Genomic_DNA"/>
</dbReference>
<keyword evidence="1" id="KW-0805">Transcription regulation</keyword>